<dbReference type="SUPFAM" id="SSF53639">
    <property type="entry name" value="AraD/HMP-PK domain-like"/>
    <property type="match status" value="1"/>
</dbReference>
<keyword evidence="5" id="KW-1185">Reference proteome</keyword>
<accession>A0AAW6TXN3</accession>
<dbReference type="AlphaFoldDB" id="A0AAW6TXN3"/>
<keyword evidence="2" id="KW-0456">Lyase</keyword>
<evidence type="ECO:0000256" key="2">
    <source>
        <dbReference type="ARBA" id="ARBA00023239"/>
    </source>
</evidence>
<comment type="caution">
    <text evidence="4">The sequence shown here is derived from an EMBL/GenBank/DDBJ whole genome shotgun (WGS) entry which is preliminary data.</text>
</comment>
<organism evidence="4 5">
    <name type="scientific">Anaerobaca lacustris</name>
    <dbReference type="NCBI Taxonomy" id="3044600"/>
    <lineage>
        <taxon>Bacteria</taxon>
        <taxon>Pseudomonadati</taxon>
        <taxon>Planctomycetota</taxon>
        <taxon>Phycisphaerae</taxon>
        <taxon>Sedimentisphaerales</taxon>
        <taxon>Anaerobacaceae</taxon>
        <taxon>Anaerobaca</taxon>
    </lineage>
</organism>
<dbReference type="InterPro" id="IPR001303">
    <property type="entry name" value="Aldolase_II/adducin_N"/>
</dbReference>
<dbReference type="GO" id="GO:0016832">
    <property type="term" value="F:aldehyde-lyase activity"/>
    <property type="evidence" value="ECO:0007669"/>
    <property type="project" value="TreeGrafter"/>
</dbReference>
<dbReference type="Proteomes" id="UP001431776">
    <property type="component" value="Unassembled WGS sequence"/>
</dbReference>
<protein>
    <submittedName>
        <fullName evidence="4">Class II aldolase/adducin family protein</fullName>
    </submittedName>
</protein>
<dbReference type="RefSeq" id="WP_349244758.1">
    <property type="nucleotide sequence ID" value="NZ_JASCXX010000010.1"/>
</dbReference>
<evidence type="ECO:0000256" key="1">
    <source>
        <dbReference type="ARBA" id="ARBA00022723"/>
    </source>
</evidence>
<evidence type="ECO:0000259" key="3">
    <source>
        <dbReference type="SMART" id="SM01007"/>
    </source>
</evidence>
<dbReference type="Gene3D" id="3.40.225.10">
    <property type="entry name" value="Class II aldolase/adducin N-terminal domain"/>
    <property type="match status" value="1"/>
</dbReference>
<dbReference type="GO" id="GO:0005829">
    <property type="term" value="C:cytosol"/>
    <property type="evidence" value="ECO:0007669"/>
    <property type="project" value="TreeGrafter"/>
</dbReference>
<dbReference type="Pfam" id="PF00596">
    <property type="entry name" value="Aldolase_II"/>
    <property type="match status" value="1"/>
</dbReference>
<name>A0AAW6TXN3_9BACT</name>
<gene>
    <name evidence="4" type="ORF">QJ522_09885</name>
</gene>
<dbReference type="PANTHER" id="PTHR22789">
    <property type="entry name" value="FUCULOSE PHOSPHATE ALDOLASE"/>
    <property type="match status" value="1"/>
</dbReference>
<evidence type="ECO:0000313" key="4">
    <source>
        <dbReference type="EMBL" id="MDI6449350.1"/>
    </source>
</evidence>
<dbReference type="GO" id="GO:0046872">
    <property type="term" value="F:metal ion binding"/>
    <property type="evidence" value="ECO:0007669"/>
    <property type="project" value="UniProtKB-KW"/>
</dbReference>
<dbReference type="PANTHER" id="PTHR22789:SF0">
    <property type="entry name" value="3-OXO-TETRONATE 4-PHOSPHATE DECARBOXYLASE-RELATED"/>
    <property type="match status" value="1"/>
</dbReference>
<dbReference type="SMART" id="SM01007">
    <property type="entry name" value="Aldolase_II"/>
    <property type="match status" value="1"/>
</dbReference>
<dbReference type="EMBL" id="JASCXX010000010">
    <property type="protein sequence ID" value="MDI6449350.1"/>
    <property type="molecule type" value="Genomic_DNA"/>
</dbReference>
<evidence type="ECO:0000313" key="5">
    <source>
        <dbReference type="Proteomes" id="UP001431776"/>
    </source>
</evidence>
<dbReference type="InterPro" id="IPR036409">
    <property type="entry name" value="Aldolase_II/adducin_N_sf"/>
</dbReference>
<keyword evidence="1" id="KW-0479">Metal-binding</keyword>
<dbReference type="GO" id="GO:0019323">
    <property type="term" value="P:pentose catabolic process"/>
    <property type="evidence" value="ECO:0007669"/>
    <property type="project" value="TreeGrafter"/>
</dbReference>
<feature type="domain" description="Class II aldolase/adducin N-terminal" evidence="3">
    <location>
        <begin position="11"/>
        <end position="188"/>
    </location>
</feature>
<sequence>MVTGISQDVVERFVGACREAQRRGLLRCSSGNLSQRVDGGRMLVTATRSWLGRLTADDVALCRIEDGACLDGRRPTVEVNLHAGILRARPEIDVVLHFQSPHATTLACCESRDVNFFVIPEIPFYIGPIGRVPYLTPGSQELADAVVMVMRSHNLALMANHGQVTLARDLDHAIQNAMFFELACQVIVQGGEKVTPLSDEAARNLMALGAV</sequence>
<dbReference type="InterPro" id="IPR050197">
    <property type="entry name" value="Aldolase_class_II_sugar_metab"/>
</dbReference>
<proteinExistence type="predicted"/>
<reference evidence="4" key="1">
    <citation type="submission" date="2023-05" db="EMBL/GenBank/DDBJ databases">
        <title>Anaerotaeda fermentans gen. nov., sp. nov., a novel anaerobic planctomycete of the new family within the order Sedimentisphaerales isolated from Taman Peninsula, Russia.</title>
        <authorList>
            <person name="Khomyakova M.A."/>
            <person name="Merkel A.Y."/>
            <person name="Slobodkin A.I."/>
        </authorList>
    </citation>
    <scope>NUCLEOTIDE SEQUENCE</scope>
    <source>
        <strain evidence="4">M17dextr</strain>
    </source>
</reference>